<dbReference type="GO" id="GO:0005829">
    <property type="term" value="C:cytosol"/>
    <property type="evidence" value="ECO:0007669"/>
    <property type="project" value="TreeGrafter"/>
</dbReference>
<evidence type="ECO:0000313" key="4">
    <source>
        <dbReference type="Proteomes" id="UP000289238"/>
    </source>
</evidence>
<dbReference type="InterPro" id="IPR051199">
    <property type="entry name" value="LPS_LOS_Heptosyltrfase"/>
</dbReference>
<organism evidence="3 4">
    <name type="scientific">Leeuwenhoekiella aequorea</name>
    <dbReference type="NCBI Taxonomy" id="283736"/>
    <lineage>
        <taxon>Bacteria</taxon>
        <taxon>Pseudomonadati</taxon>
        <taxon>Bacteroidota</taxon>
        <taxon>Flavobacteriia</taxon>
        <taxon>Flavobacteriales</taxon>
        <taxon>Flavobacteriaceae</taxon>
        <taxon>Leeuwenhoekiella</taxon>
    </lineage>
</organism>
<evidence type="ECO:0000256" key="1">
    <source>
        <dbReference type="ARBA" id="ARBA00022676"/>
    </source>
</evidence>
<gene>
    <name evidence="3" type="ORF">DSM00_151</name>
</gene>
<name>A0A4Q0PC16_9FLAO</name>
<dbReference type="InterPro" id="IPR002201">
    <property type="entry name" value="Glyco_trans_9"/>
</dbReference>
<keyword evidence="1" id="KW-0328">Glycosyltransferase</keyword>
<dbReference type="PANTHER" id="PTHR30160:SF22">
    <property type="entry name" value="LIPOPOLYSACCHARIDE CORE BIOSYNTHESIS PROTEIN"/>
    <property type="match status" value="1"/>
</dbReference>
<reference evidence="3 4" key="1">
    <citation type="submission" date="2018-07" db="EMBL/GenBank/DDBJ databases">
        <title>Leeuwenhoekiella genomics.</title>
        <authorList>
            <person name="Tahon G."/>
            <person name="Willems A."/>
        </authorList>
    </citation>
    <scope>NUCLEOTIDE SEQUENCE [LARGE SCALE GENOMIC DNA]</scope>
    <source>
        <strain evidence="3 4">LMG 22550</strain>
    </source>
</reference>
<dbReference type="Proteomes" id="UP000289238">
    <property type="component" value="Unassembled WGS sequence"/>
</dbReference>
<dbReference type="AlphaFoldDB" id="A0A4Q0PC16"/>
<proteinExistence type="predicted"/>
<dbReference type="EMBL" id="QOVM01000001">
    <property type="protein sequence ID" value="RXG24363.1"/>
    <property type="molecule type" value="Genomic_DNA"/>
</dbReference>
<evidence type="ECO:0000256" key="2">
    <source>
        <dbReference type="ARBA" id="ARBA00022679"/>
    </source>
</evidence>
<dbReference type="CDD" id="cd03789">
    <property type="entry name" value="GT9_LPS_heptosyltransferase"/>
    <property type="match status" value="1"/>
</dbReference>
<sequence length="345" mass="38566">MAIKSPHILCIRFSAMGDVAMTIPVLIALTRRYPDLEITVVSKPFFAPLFQSIERVHFYGADVKTKYKGALGLYKLFKDLKPERFTAIADLHSVIRSHVLKSFFRLRGNYTAQIDKGRAEKKALTKSVNKDFRPLLTTHERYASVFKKIGYPVQLDGSEILAKQSLSNNVRAMLGNEPQKWLGIAPFAAHDGKKYPLELLDEVLAALSEKPYKIILFGGGKEEERLLNLLASKYDAVCSVAGCFSFSEEIALISHLDAMLAMDSGNGHLAALFGIPTLTIWGATHPYLGFAPYKQSTENQLLADRERYPAIPTSVYGNKVPQGYENVMHTILPEQVLQRIYALLD</sequence>
<dbReference type="Pfam" id="PF01075">
    <property type="entry name" value="Glyco_transf_9"/>
    <property type="match status" value="1"/>
</dbReference>
<accession>A0A4Q0PC16</accession>
<dbReference type="GO" id="GO:0008713">
    <property type="term" value="F:ADP-heptose-lipopolysaccharide heptosyltransferase activity"/>
    <property type="evidence" value="ECO:0007669"/>
    <property type="project" value="TreeGrafter"/>
</dbReference>
<dbReference type="Gene3D" id="3.40.50.2000">
    <property type="entry name" value="Glycogen Phosphorylase B"/>
    <property type="match status" value="2"/>
</dbReference>
<protein>
    <submittedName>
        <fullName evidence="3">ADP-heptose:LPS heptosyltransferase</fullName>
    </submittedName>
</protein>
<dbReference type="SUPFAM" id="SSF53756">
    <property type="entry name" value="UDP-Glycosyltransferase/glycogen phosphorylase"/>
    <property type="match status" value="1"/>
</dbReference>
<dbReference type="GO" id="GO:0009244">
    <property type="term" value="P:lipopolysaccharide core region biosynthetic process"/>
    <property type="evidence" value="ECO:0007669"/>
    <property type="project" value="TreeGrafter"/>
</dbReference>
<dbReference type="RefSeq" id="WP_241652333.1">
    <property type="nucleotide sequence ID" value="NZ_QOVM01000001.1"/>
</dbReference>
<evidence type="ECO:0000313" key="3">
    <source>
        <dbReference type="EMBL" id="RXG24363.1"/>
    </source>
</evidence>
<dbReference type="PANTHER" id="PTHR30160">
    <property type="entry name" value="TETRAACYLDISACCHARIDE 4'-KINASE-RELATED"/>
    <property type="match status" value="1"/>
</dbReference>
<comment type="caution">
    <text evidence="3">The sequence shown here is derived from an EMBL/GenBank/DDBJ whole genome shotgun (WGS) entry which is preliminary data.</text>
</comment>
<keyword evidence="4" id="KW-1185">Reference proteome</keyword>
<keyword evidence="2 3" id="KW-0808">Transferase</keyword>